<dbReference type="SMART" id="SM00710">
    <property type="entry name" value="PbH1"/>
    <property type="match status" value="6"/>
</dbReference>
<proteinExistence type="predicted"/>
<feature type="signal peptide" evidence="2">
    <location>
        <begin position="1"/>
        <end position="28"/>
    </location>
</feature>
<dbReference type="InterPro" id="IPR012334">
    <property type="entry name" value="Pectin_lyas_fold"/>
</dbReference>
<protein>
    <submittedName>
        <fullName evidence="4">Right-handed parallel beta-helix repeat-containing protein</fullName>
    </submittedName>
</protein>
<gene>
    <name evidence="4" type="ORF">RM550_19850</name>
</gene>
<dbReference type="RefSeq" id="WP_311625067.1">
    <property type="nucleotide sequence ID" value="NZ_JAVRFE010000025.1"/>
</dbReference>
<reference evidence="4" key="1">
    <citation type="submission" date="2024-05" db="EMBL/GenBank/DDBJ databases">
        <title>30 novel species of actinomycetes from the DSMZ collection.</title>
        <authorList>
            <person name="Nouioui I."/>
        </authorList>
    </citation>
    <scope>NUCLEOTIDE SEQUENCE</scope>
    <source>
        <strain evidence="4">DSM 41527</strain>
    </source>
</reference>
<comment type="caution">
    <text evidence="4">The sequence shown here is derived from an EMBL/GenBank/DDBJ whole genome shotgun (WGS) entry which is preliminary data.</text>
</comment>
<evidence type="ECO:0000313" key="5">
    <source>
        <dbReference type="Proteomes" id="UP001180551"/>
    </source>
</evidence>
<feature type="domain" description="Right handed beta helix" evidence="3">
    <location>
        <begin position="96"/>
        <end position="249"/>
    </location>
</feature>
<dbReference type="InterPro" id="IPR006626">
    <property type="entry name" value="PbH1"/>
</dbReference>
<evidence type="ECO:0000256" key="1">
    <source>
        <dbReference type="ARBA" id="ARBA00022737"/>
    </source>
</evidence>
<dbReference type="PANTHER" id="PTHR22990:SF15">
    <property type="entry name" value="F-BOX ONLY PROTEIN 10"/>
    <property type="match status" value="1"/>
</dbReference>
<feature type="chain" id="PRO_5045843177" evidence="2">
    <location>
        <begin position="29"/>
        <end position="368"/>
    </location>
</feature>
<dbReference type="InterPro" id="IPR011050">
    <property type="entry name" value="Pectin_lyase_fold/virulence"/>
</dbReference>
<dbReference type="Gene3D" id="2.160.20.10">
    <property type="entry name" value="Single-stranded right-handed beta-helix, Pectin lyase-like"/>
    <property type="match status" value="1"/>
</dbReference>
<organism evidence="4 5">
    <name type="scientific">Streptomyces mooreae</name>
    <dbReference type="NCBI Taxonomy" id="3075523"/>
    <lineage>
        <taxon>Bacteria</taxon>
        <taxon>Bacillati</taxon>
        <taxon>Actinomycetota</taxon>
        <taxon>Actinomycetes</taxon>
        <taxon>Kitasatosporales</taxon>
        <taxon>Streptomycetaceae</taxon>
        <taxon>Streptomyces</taxon>
    </lineage>
</organism>
<evidence type="ECO:0000259" key="3">
    <source>
        <dbReference type="Pfam" id="PF13229"/>
    </source>
</evidence>
<dbReference type="Proteomes" id="UP001180551">
    <property type="component" value="Unassembled WGS sequence"/>
</dbReference>
<keyword evidence="2" id="KW-0732">Signal</keyword>
<keyword evidence="5" id="KW-1185">Reference proteome</keyword>
<dbReference type="SUPFAM" id="SSF51126">
    <property type="entry name" value="Pectin lyase-like"/>
    <property type="match status" value="1"/>
</dbReference>
<keyword evidence="1" id="KW-0677">Repeat</keyword>
<dbReference type="EMBL" id="JAVRFE010000025">
    <property type="protein sequence ID" value="MDT0457964.1"/>
    <property type="molecule type" value="Genomic_DNA"/>
</dbReference>
<evidence type="ECO:0000313" key="4">
    <source>
        <dbReference type="EMBL" id="MDT0457964.1"/>
    </source>
</evidence>
<dbReference type="Pfam" id="PF13229">
    <property type="entry name" value="Beta_helix"/>
    <property type="match status" value="1"/>
</dbReference>
<accession>A0ABU2TAL9</accession>
<evidence type="ECO:0000256" key="2">
    <source>
        <dbReference type="SAM" id="SignalP"/>
    </source>
</evidence>
<dbReference type="PANTHER" id="PTHR22990">
    <property type="entry name" value="F-BOX ONLY PROTEIN"/>
    <property type="match status" value="1"/>
</dbReference>
<sequence>MALRQMKYMGCVAAMLVGGLGAASPSDATERLVVHPGQSIQRAVDRAKPGDTVIIRPGLYRESVVIRKSRLRLVGAGPKTVIGPTGKRAGNMCAKAGNGICVIGAAGRPLRDVSIRSLTVKGFKKTGVWASGTDRLAVRHVHARNNGVWGIAQEKSVRGLFRDNVVTGNGDSGIFLANTVKEEGGATDTRGAAVTENYLARNRVGITVRRVRNLVVAHNTITGNCAGVFVVGDESRPRAGALSVRNNTVVKNNKYCPANPRLPFLQGSGIVLTGAEKTLVRRNLVRDNVGKSPLSGGIVLFHSFVKATNQHNLIIDNLVLHNKPVDLADRDPKGKGNRFIDNICRTSQPPGLCRRQEAHEAQPSSIGE</sequence>
<name>A0ABU2TAL9_9ACTN</name>
<dbReference type="InterPro" id="IPR051550">
    <property type="entry name" value="SCF-Subunits/Alg-Epimerases"/>
</dbReference>
<dbReference type="InterPro" id="IPR039448">
    <property type="entry name" value="Beta_helix"/>
</dbReference>